<dbReference type="AlphaFoldDB" id="A0AB39KYB1"/>
<gene>
    <name evidence="1" type="ORF">ABOZ73_07605</name>
</gene>
<protein>
    <submittedName>
        <fullName evidence="1">SRPBCC family protein</fullName>
    </submittedName>
</protein>
<organism evidence="1">
    <name type="scientific">Caulobacter sp. 73W</name>
    <dbReference type="NCBI Taxonomy" id="3161137"/>
    <lineage>
        <taxon>Bacteria</taxon>
        <taxon>Pseudomonadati</taxon>
        <taxon>Pseudomonadota</taxon>
        <taxon>Alphaproteobacteria</taxon>
        <taxon>Caulobacterales</taxon>
        <taxon>Caulobacteraceae</taxon>
        <taxon>Caulobacter</taxon>
    </lineage>
</organism>
<sequence length="153" mass="16941">MSQKAPIPLADQVIDVARPADEVFAFVANHENYARWYPGALKVVALDDLPHGAPGKAFEETLALPSGRTTVFTIRTIEVQAPDLFVTEGALSPVFPRMEIRLTAKSPQVTELRLKFLSRSRSPVVRLLIRLLAKRIVSRQTKVGLSRLQSILA</sequence>
<evidence type="ECO:0000313" key="1">
    <source>
        <dbReference type="EMBL" id="XDO98273.1"/>
    </source>
</evidence>
<proteinExistence type="predicted"/>
<dbReference type="Gene3D" id="3.30.530.20">
    <property type="match status" value="1"/>
</dbReference>
<name>A0AB39KYB1_9CAUL</name>
<accession>A0AB39KYB1</accession>
<reference evidence="1" key="1">
    <citation type="submission" date="2024-06" db="EMBL/GenBank/DDBJ databases">
        <title>Caulobacter inopinatus, sp. nov.</title>
        <authorList>
            <person name="Donachie S.P."/>
        </authorList>
    </citation>
    <scope>NUCLEOTIDE SEQUENCE</scope>
    <source>
        <strain evidence="1">73W</strain>
    </source>
</reference>
<dbReference type="InterPro" id="IPR019587">
    <property type="entry name" value="Polyketide_cyclase/dehydratase"/>
</dbReference>
<dbReference type="SUPFAM" id="SSF55961">
    <property type="entry name" value="Bet v1-like"/>
    <property type="match status" value="1"/>
</dbReference>
<dbReference type="EMBL" id="CP158375">
    <property type="protein sequence ID" value="XDO98273.1"/>
    <property type="molecule type" value="Genomic_DNA"/>
</dbReference>
<dbReference type="RefSeq" id="WP_369062049.1">
    <property type="nucleotide sequence ID" value="NZ_CP158375.1"/>
</dbReference>
<dbReference type="Pfam" id="PF10604">
    <property type="entry name" value="Polyketide_cyc2"/>
    <property type="match status" value="1"/>
</dbReference>
<dbReference type="InterPro" id="IPR023393">
    <property type="entry name" value="START-like_dom_sf"/>
</dbReference>